<feature type="coiled-coil region" evidence="10">
    <location>
        <begin position="131"/>
        <end position="158"/>
    </location>
</feature>
<reference evidence="12" key="1">
    <citation type="submission" date="2024-06" db="EMBL/GenBank/DDBJ databases">
        <title>Multi-omics analyses provide insights into the biosynthesis of the anticancer antibiotic pleurotin in Hohenbuehelia grisea.</title>
        <authorList>
            <person name="Weaver J.A."/>
            <person name="Alberti F."/>
        </authorList>
    </citation>
    <scope>NUCLEOTIDE SEQUENCE [LARGE SCALE GENOMIC DNA]</scope>
    <source>
        <strain evidence="12">T-177</strain>
    </source>
</reference>
<evidence type="ECO:0000256" key="9">
    <source>
        <dbReference type="ARBA" id="ARBA00023328"/>
    </source>
</evidence>
<keyword evidence="12" id="KW-1185">Reference proteome</keyword>
<evidence type="ECO:0000256" key="10">
    <source>
        <dbReference type="SAM" id="Coils"/>
    </source>
</evidence>
<organism evidence="11 12">
    <name type="scientific">Hohenbuehelia grisea</name>
    <dbReference type="NCBI Taxonomy" id="104357"/>
    <lineage>
        <taxon>Eukaryota</taxon>
        <taxon>Fungi</taxon>
        <taxon>Dikarya</taxon>
        <taxon>Basidiomycota</taxon>
        <taxon>Agaricomycotina</taxon>
        <taxon>Agaricomycetes</taxon>
        <taxon>Agaricomycetidae</taxon>
        <taxon>Agaricales</taxon>
        <taxon>Pleurotineae</taxon>
        <taxon>Pleurotaceae</taxon>
        <taxon>Hohenbuehelia</taxon>
    </lineage>
</organism>
<protein>
    <recommendedName>
        <fullName evidence="13">Mis12-domain-containing protein</fullName>
    </recommendedName>
</protein>
<proteinExistence type="inferred from homology"/>
<keyword evidence="6" id="KW-0995">Kinetochore</keyword>
<evidence type="ECO:0000256" key="8">
    <source>
        <dbReference type="ARBA" id="ARBA00023306"/>
    </source>
</evidence>
<evidence type="ECO:0000256" key="3">
    <source>
        <dbReference type="ARBA" id="ARBA00022454"/>
    </source>
</evidence>
<keyword evidence="3" id="KW-0158">Chromosome</keyword>
<keyword evidence="5" id="KW-0498">Mitosis</keyword>
<accession>A0ABR3JA67</accession>
<dbReference type="EMBL" id="JASNQZ010000010">
    <property type="protein sequence ID" value="KAL0952564.1"/>
    <property type="molecule type" value="Genomic_DNA"/>
</dbReference>
<name>A0ABR3JA67_9AGAR</name>
<dbReference type="Proteomes" id="UP001556367">
    <property type="component" value="Unassembled WGS sequence"/>
</dbReference>
<evidence type="ECO:0000256" key="5">
    <source>
        <dbReference type="ARBA" id="ARBA00022776"/>
    </source>
</evidence>
<comment type="subcellular location">
    <subcellularLocation>
        <location evidence="1">Chromosome</location>
        <location evidence="1">Centromere</location>
        <location evidence="1">Kinetochore</location>
    </subcellularLocation>
</comment>
<keyword evidence="7 10" id="KW-0175">Coiled coil</keyword>
<comment type="similarity">
    <text evidence="2">Belongs to the mis12 family.</text>
</comment>
<dbReference type="Pfam" id="PF05859">
    <property type="entry name" value="Mis12"/>
    <property type="match status" value="1"/>
</dbReference>
<evidence type="ECO:0000256" key="6">
    <source>
        <dbReference type="ARBA" id="ARBA00022838"/>
    </source>
</evidence>
<comment type="caution">
    <text evidence="11">The sequence shown here is derived from an EMBL/GenBank/DDBJ whole genome shotgun (WGS) entry which is preliminary data.</text>
</comment>
<dbReference type="PANTHER" id="PTHR14527:SF2">
    <property type="entry name" value="PROTEIN MIS12 HOMOLOG"/>
    <property type="match status" value="1"/>
</dbReference>
<keyword evidence="4" id="KW-0132">Cell division</keyword>
<dbReference type="PANTHER" id="PTHR14527">
    <property type="entry name" value="PROTEIN MIS12 HOMOLOG"/>
    <property type="match status" value="1"/>
</dbReference>
<dbReference type="InterPro" id="IPR008685">
    <property type="entry name" value="Centromere_Mis12"/>
</dbReference>
<evidence type="ECO:0000256" key="4">
    <source>
        <dbReference type="ARBA" id="ARBA00022618"/>
    </source>
</evidence>
<evidence type="ECO:0000256" key="7">
    <source>
        <dbReference type="ARBA" id="ARBA00023054"/>
    </source>
</evidence>
<gene>
    <name evidence="11" type="ORF">HGRIS_006820</name>
</gene>
<sequence length="283" mass="31746">MSSTTTVPPLLLPEALGISPQLLLDDIINIVNNAVTDAVNGMEEFLQRWADDRAQREAAAGRDSEQAENELFAEVEQGLVSFQTLLEYHTDIAFDFFEAWSLRNIFAVPPDLPYVLPHQEGHDLTQTPERENELINEIDELRKQLDDQRRLRRVLTHAVRVSRVNKARAAARHARLSFLHSAVFDDMDSLPAKLMALHNAASSLAEVDPALLAQVPPPDPGKRPWETNKAGYLNWAVGQLLERGTTGAEGRRTRLDEETDRVREVGEAENLRGAIQSMESQED</sequence>
<evidence type="ECO:0000313" key="12">
    <source>
        <dbReference type="Proteomes" id="UP001556367"/>
    </source>
</evidence>
<evidence type="ECO:0008006" key="13">
    <source>
        <dbReference type="Google" id="ProtNLM"/>
    </source>
</evidence>
<keyword evidence="8" id="KW-0131">Cell cycle</keyword>
<evidence type="ECO:0000256" key="2">
    <source>
        <dbReference type="ARBA" id="ARBA00008643"/>
    </source>
</evidence>
<evidence type="ECO:0000313" key="11">
    <source>
        <dbReference type="EMBL" id="KAL0952564.1"/>
    </source>
</evidence>
<evidence type="ECO:0000256" key="1">
    <source>
        <dbReference type="ARBA" id="ARBA00004629"/>
    </source>
</evidence>
<keyword evidence="9" id="KW-0137">Centromere</keyword>